<proteinExistence type="predicted"/>
<sequence>MGTVVLLDGPVFVTYSTAIVFSGTEMYDSYDPDRSWDGQRNGLCGAGAPGALQLVIGTHTGEVPIVVARYSSEPPVEDRWDEVVEVSFEPASAEVTLLGLDGSEEHPLDLPRTRYRVRYCASGLDQADTTPEPADRYLLQFWPAPPAPDRIVRQTSSQAAYWHRVHRQIPMSPAEQATDDMVRSREQEREDRRRFGDRVPPERLRAVELWLGDIQAIDADLMWALAEADDETHRGVARWAALRALHVAGLDREPALTPALAALRSGSPMPKPFDQHTFWYAYKDAVPDTFVPRIPGTAFLPEGDDEIVKQQWYALPTISSTTHPDSLTAALETVVGAALVHGPDQYREFLRDLWQTFPQLHHVTAGS</sequence>
<organism evidence="2 3">
    <name type="scientific">Actinoplanes couchii</name>
    <dbReference type="NCBI Taxonomy" id="403638"/>
    <lineage>
        <taxon>Bacteria</taxon>
        <taxon>Bacillati</taxon>
        <taxon>Actinomycetota</taxon>
        <taxon>Actinomycetes</taxon>
        <taxon>Micromonosporales</taxon>
        <taxon>Micromonosporaceae</taxon>
        <taxon>Actinoplanes</taxon>
    </lineage>
</organism>
<evidence type="ECO:0000313" key="3">
    <source>
        <dbReference type="Proteomes" id="UP000612282"/>
    </source>
</evidence>
<feature type="compositionally biased region" description="Basic and acidic residues" evidence="1">
    <location>
        <begin position="180"/>
        <end position="196"/>
    </location>
</feature>
<name>A0ABQ3XTZ1_9ACTN</name>
<dbReference type="Proteomes" id="UP000612282">
    <property type="component" value="Unassembled WGS sequence"/>
</dbReference>
<feature type="region of interest" description="Disordered" evidence="1">
    <location>
        <begin position="172"/>
        <end position="196"/>
    </location>
</feature>
<keyword evidence="3" id="KW-1185">Reference proteome</keyword>
<dbReference type="RefSeq" id="WP_203810486.1">
    <property type="nucleotide sequence ID" value="NZ_BAAAQE010000039.1"/>
</dbReference>
<gene>
    <name evidence="2" type="ORF">Aco03nite_103860</name>
</gene>
<accession>A0ABQ3XTZ1</accession>
<evidence type="ECO:0000256" key="1">
    <source>
        <dbReference type="SAM" id="MobiDB-lite"/>
    </source>
</evidence>
<evidence type="ECO:0000313" key="2">
    <source>
        <dbReference type="EMBL" id="GID61982.1"/>
    </source>
</evidence>
<protein>
    <submittedName>
        <fullName evidence="2">Uncharacterized protein</fullName>
    </submittedName>
</protein>
<reference evidence="2 3" key="1">
    <citation type="submission" date="2021-01" db="EMBL/GenBank/DDBJ databases">
        <title>Whole genome shotgun sequence of Actinoplanes couchii NBRC 106145.</title>
        <authorList>
            <person name="Komaki H."/>
            <person name="Tamura T."/>
        </authorList>
    </citation>
    <scope>NUCLEOTIDE SEQUENCE [LARGE SCALE GENOMIC DNA]</scope>
    <source>
        <strain evidence="2 3">NBRC 106145</strain>
    </source>
</reference>
<comment type="caution">
    <text evidence="2">The sequence shown here is derived from an EMBL/GenBank/DDBJ whole genome shotgun (WGS) entry which is preliminary data.</text>
</comment>
<dbReference type="EMBL" id="BOMG01000151">
    <property type="protein sequence ID" value="GID61982.1"/>
    <property type="molecule type" value="Genomic_DNA"/>
</dbReference>